<feature type="domain" description="tRNA nucleotidyltransferase/poly(A) polymerase RNA and SrmB- binding" evidence="5">
    <location>
        <begin position="162"/>
        <end position="223"/>
    </location>
</feature>
<feature type="domain" description="Poly A polymerase head" evidence="4">
    <location>
        <begin position="14"/>
        <end position="133"/>
    </location>
</feature>
<dbReference type="GO" id="GO:0003723">
    <property type="term" value="F:RNA binding"/>
    <property type="evidence" value="ECO:0007669"/>
    <property type="project" value="UniProtKB-KW"/>
</dbReference>
<dbReference type="AlphaFoldDB" id="A0A369KHR3"/>
<evidence type="ECO:0000259" key="5">
    <source>
        <dbReference type="Pfam" id="PF12627"/>
    </source>
</evidence>
<dbReference type="InterPro" id="IPR043519">
    <property type="entry name" value="NT_sf"/>
</dbReference>
<proteinExistence type="inferred from homology"/>
<reference evidence="6 7" key="1">
    <citation type="submission" date="2018-07" db="EMBL/GenBank/DDBJ databases">
        <title>Comparative genomics of the Candidatus Parilichlamydiaceae reveals evidence of convergent evolution and genome reduction in the phylum Chlamydiae.</title>
        <authorList>
            <person name="Taylor-Brown A."/>
            <person name="Polkinghorne A."/>
        </authorList>
    </citation>
    <scope>NUCLEOTIDE SEQUENCE [LARGE SCALE GENOMIC DNA]</scope>
    <source>
        <strain evidence="6 7">Hat2</strain>
    </source>
</reference>
<dbReference type="InterPro" id="IPR052191">
    <property type="entry name" value="tRNA_ntf/polyA_polymerase_I"/>
</dbReference>
<dbReference type="SUPFAM" id="SSF81891">
    <property type="entry name" value="Poly A polymerase C-terminal region-like"/>
    <property type="match status" value="1"/>
</dbReference>
<comment type="similarity">
    <text evidence="3">Belongs to the tRNA nucleotidyltransferase/poly(A) polymerase family.</text>
</comment>
<dbReference type="Pfam" id="PF12627">
    <property type="entry name" value="PolyA_pol_RNAbd"/>
    <property type="match status" value="1"/>
</dbReference>
<accession>A0A369KHR3</accession>
<dbReference type="Proteomes" id="UP000253816">
    <property type="component" value="Unassembled WGS sequence"/>
</dbReference>
<evidence type="ECO:0000256" key="3">
    <source>
        <dbReference type="RuleBase" id="RU003953"/>
    </source>
</evidence>
<dbReference type="GO" id="GO:0000166">
    <property type="term" value="F:nucleotide binding"/>
    <property type="evidence" value="ECO:0007669"/>
    <property type="project" value="UniProtKB-KW"/>
</dbReference>
<keyword evidence="2" id="KW-0547">Nucleotide-binding</keyword>
<keyword evidence="7" id="KW-1185">Reference proteome</keyword>
<gene>
    <name evidence="6" type="ORF">HAT2_00593</name>
</gene>
<dbReference type="GO" id="GO:0016779">
    <property type="term" value="F:nucleotidyltransferase activity"/>
    <property type="evidence" value="ECO:0007669"/>
    <property type="project" value="InterPro"/>
</dbReference>
<dbReference type="GO" id="GO:0006396">
    <property type="term" value="P:RNA processing"/>
    <property type="evidence" value="ECO:0007669"/>
    <property type="project" value="InterPro"/>
</dbReference>
<dbReference type="InterPro" id="IPR032828">
    <property type="entry name" value="PolyA_RNA-bd"/>
</dbReference>
<protein>
    <submittedName>
        <fullName evidence="6">tRNA nucleotidyltransferase</fullName>
    </submittedName>
</protein>
<evidence type="ECO:0000313" key="6">
    <source>
        <dbReference type="EMBL" id="RDB31304.1"/>
    </source>
</evidence>
<dbReference type="PROSITE" id="PS51257">
    <property type="entry name" value="PROKAR_LIPOPROTEIN"/>
    <property type="match status" value="1"/>
</dbReference>
<dbReference type="Pfam" id="PF01743">
    <property type="entry name" value="PolyA_pol"/>
    <property type="match status" value="1"/>
</dbReference>
<keyword evidence="1 3" id="KW-0808">Transferase</keyword>
<evidence type="ECO:0000256" key="2">
    <source>
        <dbReference type="ARBA" id="ARBA00022741"/>
    </source>
</evidence>
<dbReference type="CDD" id="cd05398">
    <property type="entry name" value="NT_ClassII-CCAase"/>
    <property type="match status" value="1"/>
</dbReference>
<dbReference type="Gene3D" id="3.30.460.10">
    <property type="entry name" value="Beta Polymerase, domain 2"/>
    <property type="match status" value="1"/>
</dbReference>
<name>A0A369KHR3_9BACT</name>
<evidence type="ECO:0000259" key="4">
    <source>
        <dbReference type="Pfam" id="PF01743"/>
    </source>
</evidence>
<dbReference type="PANTHER" id="PTHR43051:SF1">
    <property type="entry name" value="POLYNUCLEOTIDE ADENYLYLTRANSFERASE FAMILY PROTEIN"/>
    <property type="match status" value="1"/>
</dbReference>
<organism evidence="6 7">
    <name type="scientific">Candidatus Similichlamydia laticola</name>
    <dbReference type="NCBI Taxonomy" id="2170265"/>
    <lineage>
        <taxon>Bacteria</taxon>
        <taxon>Pseudomonadati</taxon>
        <taxon>Chlamydiota</taxon>
        <taxon>Chlamydiia</taxon>
        <taxon>Parachlamydiales</taxon>
        <taxon>Candidatus Parilichlamydiaceae</taxon>
        <taxon>Candidatus Similichlamydia</taxon>
    </lineage>
</organism>
<comment type="caution">
    <text evidence="6">The sequence shown here is derived from an EMBL/GenBank/DDBJ whole genome shotgun (WGS) entry which is preliminary data.</text>
</comment>
<sequence>MSVFSRLESAGFLVYLVGGCVRDLLLQSQPKDFDFATSARPDQVRSLFRSNSRIVGRRFPLAHIRMQHAIFEVSTFRAGNDSNSLIIRDNQWGTPEEDALRRDLTINSLFYHPTSGEIIDYSGGMKDLFRKKLSVIGDPESRFLQDPVRMIRILKLQSKLENFSIPLKIKQAIKRCSGEIEKSSTARVLEEILRGLESGHAFTFFELLSRYGLLKNIFPLLEKTLKKHKELNGSLLRAIDRFSAQFPGKTIPRSVLLATLSLPLILDSENKDVEASFDTLFKGNYPIPHKLKASSLQILRLHKAMATPTKRSVESIAHAENFIPAVQLLAIRTMMDDKLEPALLYWKKVQDVLVENEF</sequence>
<dbReference type="InterPro" id="IPR002646">
    <property type="entry name" value="PolA_pol_head_dom"/>
</dbReference>
<evidence type="ECO:0000256" key="1">
    <source>
        <dbReference type="ARBA" id="ARBA00022679"/>
    </source>
</evidence>
<evidence type="ECO:0000313" key="7">
    <source>
        <dbReference type="Proteomes" id="UP000253816"/>
    </source>
</evidence>
<dbReference type="SUPFAM" id="SSF81301">
    <property type="entry name" value="Nucleotidyltransferase"/>
    <property type="match status" value="1"/>
</dbReference>
<dbReference type="PANTHER" id="PTHR43051">
    <property type="entry name" value="POLYNUCLEOTIDE ADENYLYLTRANSFERASE FAMILY PROTEIN"/>
    <property type="match status" value="1"/>
</dbReference>
<dbReference type="Gene3D" id="1.10.3090.10">
    <property type="entry name" value="cca-adding enzyme, domain 2"/>
    <property type="match status" value="1"/>
</dbReference>
<keyword evidence="3" id="KW-0694">RNA-binding</keyword>
<dbReference type="EMBL" id="QQBG01000021">
    <property type="protein sequence ID" value="RDB31304.1"/>
    <property type="molecule type" value="Genomic_DNA"/>
</dbReference>